<accession>A0A1G9MCX4</accession>
<evidence type="ECO:0000256" key="6">
    <source>
        <dbReference type="ARBA" id="ARBA00022813"/>
    </source>
</evidence>
<dbReference type="STRING" id="686624.SAMN04488242_2551"/>
<dbReference type="PANTHER" id="PTHR32194">
    <property type="entry name" value="METALLOPROTEASE TLDD"/>
    <property type="match status" value="1"/>
</dbReference>
<name>A0A1G9MCX4_9ACTN</name>
<dbReference type="InterPro" id="IPR001353">
    <property type="entry name" value="Proteasome_sua/b"/>
</dbReference>
<dbReference type="Pfam" id="PF00227">
    <property type="entry name" value="Proteasome"/>
    <property type="match status" value="1"/>
</dbReference>
<dbReference type="InterPro" id="IPR022483">
    <property type="entry name" value="PSB_actinobac"/>
</dbReference>
<dbReference type="AlphaFoldDB" id="A0A1G9MCX4"/>
<sequence length="269" mass="28175">METHPGFPANFLAGGSASFAELLRTEGTPPGVPADAGGPHGTTIVAASYADGVVISGDRRATMGNVIALHDVRKVFAADEESIIGIAGSAGVAKELVKLFQVELEHFEKVEGTRLSFEGKANRLGALLRAHLPSAMQGLTVLPLFAGWDRTAAAGRMFTYDPTGGRYEEHRHAALGSGAAYARSALKKLHDPDADELTTVTVLLQSLFDAADDDAATSGLDLTRGVMPVVMRASADGVVRWDPDRVRAVAEDIVAARARRHGGPKGGAL</sequence>
<keyword evidence="11" id="KW-1185">Reference proteome</keyword>
<dbReference type="EC" id="3.4.25.1" evidence="9"/>
<keyword evidence="7 10" id="KW-0647">Proteasome</keyword>
<evidence type="ECO:0000256" key="2">
    <source>
        <dbReference type="ARBA" id="ARBA00022490"/>
    </source>
</evidence>
<keyword evidence="2" id="KW-0963">Cytoplasm</keyword>
<reference evidence="10 11" key="1">
    <citation type="submission" date="2016-10" db="EMBL/GenBank/DDBJ databases">
        <authorList>
            <person name="de Groot N.N."/>
        </authorList>
    </citation>
    <scope>NUCLEOTIDE SEQUENCE [LARGE SCALE GENOMIC DNA]</scope>
    <source>
        <strain evidence="10 11">CGMCC 1.9159</strain>
    </source>
</reference>
<dbReference type="CDD" id="cd01906">
    <property type="entry name" value="proteasome_protease_HslV"/>
    <property type="match status" value="1"/>
</dbReference>
<evidence type="ECO:0000313" key="10">
    <source>
        <dbReference type="EMBL" id="SDL72049.1"/>
    </source>
</evidence>
<evidence type="ECO:0000256" key="5">
    <source>
        <dbReference type="ARBA" id="ARBA00022801"/>
    </source>
</evidence>
<dbReference type="GO" id="GO:0004298">
    <property type="term" value="F:threonine-type endopeptidase activity"/>
    <property type="evidence" value="ECO:0007669"/>
    <property type="project" value="UniProtKB-UniRule"/>
</dbReference>
<evidence type="ECO:0000313" key="11">
    <source>
        <dbReference type="Proteomes" id="UP000199475"/>
    </source>
</evidence>
<keyword evidence="5" id="KW-0378">Hydrolase</keyword>
<evidence type="ECO:0000256" key="3">
    <source>
        <dbReference type="ARBA" id="ARBA00022670"/>
    </source>
</evidence>
<dbReference type="NCBIfam" id="TIGR03690">
    <property type="entry name" value="20S_bact_beta"/>
    <property type="match status" value="1"/>
</dbReference>
<proteinExistence type="predicted"/>
<gene>
    <name evidence="10" type="ORF">SAMN04488242_2551</name>
</gene>
<dbReference type="PANTHER" id="PTHR32194:SF0">
    <property type="entry name" value="ATP-DEPENDENT PROTEASE SUBUNIT HSLV"/>
    <property type="match status" value="1"/>
</dbReference>
<dbReference type="InterPro" id="IPR029055">
    <property type="entry name" value="Ntn_hydrolases_N"/>
</dbReference>
<evidence type="ECO:0000256" key="4">
    <source>
        <dbReference type="ARBA" id="ARBA00022698"/>
    </source>
</evidence>
<dbReference type="GO" id="GO:0005839">
    <property type="term" value="C:proteasome core complex"/>
    <property type="evidence" value="ECO:0007669"/>
    <property type="project" value="UniProtKB-UniRule"/>
</dbReference>
<organism evidence="10 11">
    <name type="scientific">Tessaracoccus oleiagri</name>
    <dbReference type="NCBI Taxonomy" id="686624"/>
    <lineage>
        <taxon>Bacteria</taxon>
        <taxon>Bacillati</taxon>
        <taxon>Actinomycetota</taxon>
        <taxon>Actinomycetes</taxon>
        <taxon>Propionibacteriales</taxon>
        <taxon>Propionibacteriaceae</taxon>
        <taxon>Tessaracoccus</taxon>
    </lineage>
</organism>
<evidence type="ECO:0000256" key="8">
    <source>
        <dbReference type="ARBA" id="ARBA00023145"/>
    </source>
</evidence>
<keyword evidence="8" id="KW-0865">Zymogen</keyword>
<dbReference type="SUPFAM" id="SSF56235">
    <property type="entry name" value="N-terminal nucleophile aminohydrolases (Ntn hydrolases)"/>
    <property type="match status" value="1"/>
</dbReference>
<dbReference type="PROSITE" id="PS51476">
    <property type="entry name" value="PROTEASOME_BETA_2"/>
    <property type="match status" value="1"/>
</dbReference>
<evidence type="ECO:0000256" key="1">
    <source>
        <dbReference type="ARBA" id="ARBA00001198"/>
    </source>
</evidence>
<keyword evidence="4" id="KW-0888">Threonine protease</keyword>
<dbReference type="Gene3D" id="3.60.20.10">
    <property type="entry name" value="Glutamine Phosphoribosylpyrophosphate, subunit 1, domain 1"/>
    <property type="match status" value="1"/>
</dbReference>
<keyword evidence="3" id="KW-0645">Protease</keyword>
<dbReference type="EMBL" id="FNGP01000005">
    <property type="protein sequence ID" value="SDL72049.1"/>
    <property type="molecule type" value="Genomic_DNA"/>
</dbReference>
<dbReference type="RefSeq" id="WP_218118460.1">
    <property type="nucleotide sequence ID" value="NZ_FNGP01000005.1"/>
</dbReference>
<dbReference type="GO" id="GO:0010498">
    <property type="term" value="P:proteasomal protein catabolic process"/>
    <property type="evidence" value="ECO:0007669"/>
    <property type="project" value="UniProtKB-UniRule"/>
</dbReference>
<protein>
    <recommendedName>
        <fullName evidence="9">Proteasome subunit beta</fullName>
        <ecNumber evidence="9">3.4.25.1</ecNumber>
    </recommendedName>
</protein>
<dbReference type="Proteomes" id="UP000199475">
    <property type="component" value="Unassembled WGS sequence"/>
</dbReference>
<dbReference type="InterPro" id="IPR023333">
    <property type="entry name" value="Proteasome_suB-type"/>
</dbReference>
<keyword evidence="6" id="KW-0068">Autocatalytic cleavage</keyword>
<evidence type="ECO:0000256" key="9">
    <source>
        <dbReference type="NCBIfam" id="TIGR03690"/>
    </source>
</evidence>
<evidence type="ECO:0000256" key="7">
    <source>
        <dbReference type="ARBA" id="ARBA00022942"/>
    </source>
</evidence>
<dbReference type="GO" id="GO:0005737">
    <property type="term" value="C:cytoplasm"/>
    <property type="evidence" value="ECO:0007669"/>
    <property type="project" value="TreeGrafter"/>
</dbReference>
<comment type="catalytic activity">
    <reaction evidence="1">
        <text>Cleavage of peptide bonds with very broad specificity.</text>
        <dbReference type="EC" id="3.4.25.1"/>
    </reaction>
</comment>